<dbReference type="InterPro" id="IPR014718">
    <property type="entry name" value="GH-type_carb-bd"/>
</dbReference>
<feature type="compositionally biased region" description="Low complexity" evidence="1">
    <location>
        <begin position="243"/>
        <end position="260"/>
    </location>
</feature>
<dbReference type="InParanoid" id="A0A540VDS2"/>
<accession>A0A540VDS2</accession>
<sequence>MTLSCPGRTPAGPTRCAGPLAWRRWPTLEPCPALTRHGRERARPVGPAVDALTPGPLRWPPWGEPRRGPVAFGSSPEPGCIMHTMRIDATCGSVFRAWRIRPLLLWATLLTLAWSLLGCAPGLSAPAVLNQAETIAREDARRPLPQHDSSAPIVTVEVRAATPIYPGDPVTIVVRAISQEPVDAYRLAIDDADTGWRAVKRLPGGLLSFEWTAGEPGSYVLIGQARTTAGAVGEGRRLLTVEPPDSSSSQSGQPGSRPDPTAQDTVIFYASSVTLPTYPFAEYQSQAVDPAYRWPYRRFDRDRFWQQAPQPSPQTYQLLILENRYLQVLILPELGGRIWQVLHKPSGNRMFYQNNVVKPSPWGPPQQLGWLALGGLEWNLPVIEHGYDWGTPWDYRALQESDTVASVTVATPRDGRLLHASITVTLRAGSASLEVAPTITNLSPDELQFDYWQTAMLAPGTGNRPSPDLHFVLPGQLMTVHSTANPDLTGPTLLFTWPHYKGRDLSRLGNWREYLGFFEYPAAHGPFTAVYDPWYDAGAVRIYPPEIMRGSKVFGLGWENALGSDLFTDDDSAYVELHGGLAPSFFEQARLAGGASISWQEQWYPVVDLGDLTTANANLALHLARTADAFQVGLYPTRPLNGVINLLADGVPVARRAVVASPEAPFQGVLPVDGAILPQVQQWQLQVEDQQGQRWISYEMSDPS</sequence>
<protein>
    <submittedName>
        <fullName evidence="3">DUF5107 domain-containing protein</fullName>
    </submittedName>
</protein>
<comment type="caution">
    <text evidence="3">The sequence shown here is derived from an EMBL/GenBank/DDBJ whole genome shotgun (WGS) entry which is preliminary data.</text>
</comment>
<dbReference type="Gene3D" id="2.70.98.10">
    <property type="match status" value="1"/>
</dbReference>
<evidence type="ECO:0000256" key="1">
    <source>
        <dbReference type="SAM" id="MobiDB-lite"/>
    </source>
</evidence>
<evidence type="ECO:0000259" key="2">
    <source>
        <dbReference type="PROSITE" id="PS50020"/>
    </source>
</evidence>
<dbReference type="GO" id="GO:0030246">
    <property type="term" value="F:carbohydrate binding"/>
    <property type="evidence" value="ECO:0007669"/>
    <property type="project" value="InterPro"/>
</dbReference>
<feature type="region of interest" description="Disordered" evidence="1">
    <location>
        <begin position="239"/>
        <end position="262"/>
    </location>
</feature>
<organism evidence="3 4">
    <name type="scientific">Litorilinea aerophila</name>
    <dbReference type="NCBI Taxonomy" id="1204385"/>
    <lineage>
        <taxon>Bacteria</taxon>
        <taxon>Bacillati</taxon>
        <taxon>Chloroflexota</taxon>
        <taxon>Caldilineae</taxon>
        <taxon>Caldilineales</taxon>
        <taxon>Caldilineaceae</taxon>
        <taxon>Litorilinea</taxon>
    </lineage>
</organism>
<dbReference type="AlphaFoldDB" id="A0A540VDS2"/>
<dbReference type="EMBL" id="VIGC01000019">
    <property type="protein sequence ID" value="TQE94894.1"/>
    <property type="molecule type" value="Genomic_DNA"/>
</dbReference>
<reference evidence="3 4" key="1">
    <citation type="submission" date="2019-06" db="EMBL/GenBank/DDBJ databases">
        <title>Genome sequence of Litorilinea aerophila BAA-2444.</title>
        <authorList>
            <person name="Maclea K.S."/>
            <person name="Maurais E.G."/>
            <person name="Iannazzi L.C."/>
        </authorList>
    </citation>
    <scope>NUCLEOTIDE SEQUENCE [LARGE SCALE GENOMIC DNA]</scope>
    <source>
        <strain evidence="3 4">ATCC BAA-2444</strain>
    </source>
</reference>
<dbReference type="Pfam" id="PF17128">
    <property type="entry name" value="DUF5107"/>
    <property type="match status" value="1"/>
</dbReference>
<proteinExistence type="predicted"/>
<dbReference type="InterPro" id="IPR001202">
    <property type="entry name" value="WW_dom"/>
</dbReference>
<name>A0A540VDS2_9CHLR</name>
<dbReference type="InterPro" id="IPR033396">
    <property type="entry name" value="DUF5107"/>
</dbReference>
<evidence type="ECO:0000313" key="4">
    <source>
        <dbReference type="Proteomes" id="UP000317371"/>
    </source>
</evidence>
<gene>
    <name evidence="3" type="ORF">FKZ61_14875</name>
</gene>
<dbReference type="PROSITE" id="PS50020">
    <property type="entry name" value="WW_DOMAIN_2"/>
    <property type="match status" value="1"/>
</dbReference>
<dbReference type="Proteomes" id="UP000317371">
    <property type="component" value="Unassembled WGS sequence"/>
</dbReference>
<dbReference type="OrthoDB" id="146594at2"/>
<feature type="domain" description="WW" evidence="2">
    <location>
        <begin position="339"/>
        <end position="367"/>
    </location>
</feature>
<evidence type="ECO:0000313" key="3">
    <source>
        <dbReference type="EMBL" id="TQE94894.1"/>
    </source>
</evidence>
<keyword evidence="4" id="KW-1185">Reference proteome</keyword>